<feature type="domain" description="Outer membrane protein beta-barrel" evidence="3">
    <location>
        <begin position="15"/>
        <end position="186"/>
    </location>
</feature>
<evidence type="ECO:0000259" key="3">
    <source>
        <dbReference type="Pfam" id="PF13505"/>
    </source>
</evidence>
<reference evidence="4" key="2">
    <citation type="submission" date="2021-04" db="EMBL/GenBank/DDBJ databases">
        <authorList>
            <person name="Gilroy R."/>
        </authorList>
    </citation>
    <scope>NUCLEOTIDE SEQUENCE</scope>
    <source>
        <strain evidence="4">ChiHjej12B11-24981</strain>
    </source>
</reference>
<dbReference type="Gene3D" id="2.40.160.20">
    <property type="match status" value="1"/>
</dbReference>
<accession>A0A9D2A660</accession>
<proteinExistence type="predicted"/>
<dbReference type="Pfam" id="PF13505">
    <property type="entry name" value="OMP_b-brl"/>
    <property type="match status" value="1"/>
</dbReference>
<organism evidence="4 5">
    <name type="scientific">Candidatus Bacteroides merdipullorum</name>
    <dbReference type="NCBI Taxonomy" id="2838474"/>
    <lineage>
        <taxon>Bacteria</taxon>
        <taxon>Pseudomonadati</taxon>
        <taxon>Bacteroidota</taxon>
        <taxon>Bacteroidia</taxon>
        <taxon>Bacteroidales</taxon>
        <taxon>Bacteroidaceae</taxon>
        <taxon>Bacteroides</taxon>
    </lineage>
</organism>
<dbReference type="InterPro" id="IPR011250">
    <property type="entry name" value="OMP/PagP_B-barrel"/>
</dbReference>
<reference evidence="4" key="1">
    <citation type="journal article" date="2021" name="PeerJ">
        <title>Extensive microbial diversity within the chicken gut microbiome revealed by metagenomics and culture.</title>
        <authorList>
            <person name="Gilroy R."/>
            <person name="Ravi A."/>
            <person name="Getino M."/>
            <person name="Pursley I."/>
            <person name="Horton D.L."/>
            <person name="Alikhan N.F."/>
            <person name="Baker D."/>
            <person name="Gharbi K."/>
            <person name="Hall N."/>
            <person name="Watson M."/>
            <person name="Adriaenssens E.M."/>
            <person name="Foster-Nyarko E."/>
            <person name="Jarju S."/>
            <person name="Secka A."/>
            <person name="Antonio M."/>
            <person name="Oren A."/>
            <person name="Chaudhuri R.R."/>
            <person name="La Ragione R."/>
            <person name="Hildebrand F."/>
            <person name="Pallen M.J."/>
        </authorList>
    </citation>
    <scope>NUCLEOTIDE SEQUENCE</scope>
    <source>
        <strain evidence="4">ChiHjej12B11-24981</strain>
    </source>
</reference>
<evidence type="ECO:0000256" key="1">
    <source>
        <dbReference type="ARBA" id="ARBA00022729"/>
    </source>
</evidence>
<sequence length="209" mass="23244">MKTRKNLWTSICATILLVLATALPARAQMSDNGYASVDWQYNFPVGNSFASHSSGWGVHTEGGYYLNDHWGLGLFLAWHTNHEYIPRTALPLSPTESLSTDQQHSNFRLPFGVAGRYSWNRGGAFQPYVSVKAGAQYARLSSAFNIFEAEDKTWGFYVSPEVGLNIFPWAYGPGLHLAAYYDYGTNRGHVLTYTPEGMSNVGLRIGISF</sequence>
<name>A0A9D2A660_9BACE</name>
<evidence type="ECO:0000256" key="2">
    <source>
        <dbReference type="SAM" id="SignalP"/>
    </source>
</evidence>
<dbReference type="EMBL" id="DXCK01000109">
    <property type="protein sequence ID" value="HIZ02155.1"/>
    <property type="molecule type" value="Genomic_DNA"/>
</dbReference>
<dbReference type="Proteomes" id="UP000824023">
    <property type="component" value="Unassembled WGS sequence"/>
</dbReference>
<protein>
    <submittedName>
        <fullName evidence="4">Porin family protein</fullName>
    </submittedName>
</protein>
<feature type="chain" id="PRO_5039709839" evidence="2">
    <location>
        <begin position="28"/>
        <end position="209"/>
    </location>
</feature>
<keyword evidence="1 2" id="KW-0732">Signal</keyword>
<comment type="caution">
    <text evidence="4">The sequence shown here is derived from an EMBL/GenBank/DDBJ whole genome shotgun (WGS) entry which is preliminary data.</text>
</comment>
<evidence type="ECO:0000313" key="4">
    <source>
        <dbReference type="EMBL" id="HIZ02155.1"/>
    </source>
</evidence>
<feature type="signal peptide" evidence="2">
    <location>
        <begin position="1"/>
        <end position="27"/>
    </location>
</feature>
<dbReference type="AlphaFoldDB" id="A0A9D2A660"/>
<evidence type="ECO:0000313" key="5">
    <source>
        <dbReference type="Proteomes" id="UP000824023"/>
    </source>
</evidence>
<gene>
    <name evidence="4" type="ORF">H9819_07905</name>
</gene>
<dbReference type="SUPFAM" id="SSF56925">
    <property type="entry name" value="OMPA-like"/>
    <property type="match status" value="1"/>
</dbReference>
<dbReference type="InterPro" id="IPR027385">
    <property type="entry name" value="Beta-barrel_OMP"/>
</dbReference>